<dbReference type="EMBL" id="JACHJK010000003">
    <property type="protein sequence ID" value="MBB5926378.1"/>
    <property type="molecule type" value="Genomic_DNA"/>
</dbReference>
<comment type="caution">
    <text evidence="2">The sequence shown here is derived from an EMBL/GenBank/DDBJ whole genome shotgun (WGS) entry which is preliminary data.</text>
</comment>
<dbReference type="AlphaFoldDB" id="A0A7W9PR28"/>
<evidence type="ECO:0000259" key="1">
    <source>
        <dbReference type="PROSITE" id="PS50921"/>
    </source>
</evidence>
<evidence type="ECO:0000313" key="3">
    <source>
        <dbReference type="Proteomes" id="UP000585836"/>
    </source>
</evidence>
<accession>A0A7W9PR28</accession>
<reference evidence="2 3" key="1">
    <citation type="submission" date="2020-08" db="EMBL/GenBank/DDBJ databases">
        <title>Genomic Encyclopedia of Type Strains, Phase III (KMG-III): the genomes of soil and plant-associated and newly described type strains.</title>
        <authorList>
            <person name="Whitman W."/>
        </authorList>
    </citation>
    <scope>NUCLEOTIDE SEQUENCE [LARGE SCALE GENOMIC DNA]</scope>
    <source>
        <strain evidence="2 3">CECT 3313</strain>
    </source>
</reference>
<dbReference type="PROSITE" id="PS50921">
    <property type="entry name" value="ANTAR"/>
    <property type="match status" value="1"/>
</dbReference>
<dbReference type="InterPro" id="IPR011006">
    <property type="entry name" value="CheY-like_superfamily"/>
</dbReference>
<name>A0A7W9PR28_9ACTN</name>
<organism evidence="2 3">
    <name type="scientific">Streptomyces echinatus</name>
    <dbReference type="NCBI Taxonomy" id="67293"/>
    <lineage>
        <taxon>Bacteria</taxon>
        <taxon>Bacillati</taxon>
        <taxon>Actinomycetota</taxon>
        <taxon>Actinomycetes</taxon>
        <taxon>Kitasatosporales</taxon>
        <taxon>Streptomycetaceae</taxon>
        <taxon>Streptomyces</taxon>
    </lineage>
</organism>
<gene>
    <name evidence="2" type="ORF">FHS34_001834</name>
</gene>
<dbReference type="GO" id="GO:0003723">
    <property type="term" value="F:RNA binding"/>
    <property type="evidence" value="ECO:0007669"/>
    <property type="project" value="InterPro"/>
</dbReference>
<dbReference type="SMART" id="SM01012">
    <property type="entry name" value="ANTAR"/>
    <property type="match status" value="1"/>
</dbReference>
<dbReference type="Gene3D" id="1.10.10.10">
    <property type="entry name" value="Winged helix-like DNA-binding domain superfamily/Winged helix DNA-binding domain"/>
    <property type="match status" value="1"/>
</dbReference>
<keyword evidence="3" id="KW-1185">Reference proteome</keyword>
<proteinExistence type="predicted"/>
<dbReference type="Proteomes" id="UP000585836">
    <property type="component" value="Unassembled WGS sequence"/>
</dbReference>
<dbReference type="SUPFAM" id="SSF52172">
    <property type="entry name" value="CheY-like"/>
    <property type="match status" value="1"/>
</dbReference>
<dbReference type="Pfam" id="PF03861">
    <property type="entry name" value="ANTAR"/>
    <property type="match status" value="1"/>
</dbReference>
<dbReference type="InterPro" id="IPR005561">
    <property type="entry name" value="ANTAR"/>
</dbReference>
<sequence>MGILMSERRLTEHQAFDVLRRHSQDNNIKLRDVARRVCERGSL</sequence>
<feature type="domain" description="ANTAR" evidence="1">
    <location>
        <begin position="1"/>
        <end position="38"/>
    </location>
</feature>
<dbReference type="InterPro" id="IPR036388">
    <property type="entry name" value="WH-like_DNA-bd_sf"/>
</dbReference>
<evidence type="ECO:0000313" key="2">
    <source>
        <dbReference type="EMBL" id="MBB5926378.1"/>
    </source>
</evidence>
<protein>
    <submittedName>
        <fullName evidence="2">AmiR/NasT family two-component response regulator</fullName>
    </submittedName>
</protein>
<dbReference type="RefSeq" id="WP_221508869.1">
    <property type="nucleotide sequence ID" value="NZ_BAAAWF010000018.1"/>
</dbReference>